<feature type="signal peptide" evidence="1">
    <location>
        <begin position="1"/>
        <end position="22"/>
    </location>
</feature>
<gene>
    <name evidence="3" type="ORF">C7440_3100</name>
</gene>
<evidence type="ECO:0000313" key="3">
    <source>
        <dbReference type="EMBL" id="PVY60939.1"/>
    </source>
</evidence>
<dbReference type="SUPFAM" id="SSF51126">
    <property type="entry name" value="Pectin lyase-like"/>
    <property type="match status" value="1"/>
</dbReference>
<name>A0A2U1CIV6_9BURK</name>
<proteinExistence type="predicted"/>
<protein>
    <submittedName>
        <fullName evidence="3">Uncharacterized protein with beta-barrel porin domain</fullName>
    </submittedName>
</protein>
<dbReference type="PROSITE" id="PS51208">
    <property type="entry name" value="AUTOTRANSPORTER"/>
    <property type="match status" value="1"/>
</dbReference>
<dbReference type="SMART" id="SM00869">
    <property type="entry name" value="Autotransporter"/>
    <property type="match status" value="1"/>
</dbReference>
<dbReference type="InterPro" id="IPR036709">
    <property type="entry name" value="Autotransporte_beta_dom_sf"/>
</dbReference>
<dbReference type="EMBL" id="QEKO01000005">
    <property type="protein sequence ID" value="PVY60939.1"/>
    <property type="molecule type" value="Genomic_DNA"/>
</dbReference>
<evidence type="ECO:0000259" key="2">
    <source>
        <dbReference type="PROSITE" id="PS51208"/>
    </source>
</evidence>
<feature type="domain" description="Autotransporter" evidence="2">
    <location>
        <begin position="801"/>
        <end position="1086"/>
    </location>
</feature>
<keyword evidence="4" id="KW-1185">Reference proteome</keyword>
<feature type="chain" id="PRO_5015786524" evidence="1">
    <location>
        <begin position="23"/>
        <end position="1086"/>
    </location>
</feature>
<dbReference type="AlphaFoldDB" id="A0A2U1CIV6"/>
<keyword evidence="1" id="KW-0732">Signal</keyword>
<dbReference type="InterPro" id="IPR011050">
    <property type="entry name" value="Pectin_lyase_fold/virulence"/>
</dbReference>
<accession>A0A2U1CIV6</accession>
<reference evidence="3 4" key="1">
    <citation type="submission" date="2018-04" db="EMBL/GenBank/DDBJ databases">
        <title>Genomic Encyclopedia of Type Strains, Phase IV (KMG-IV): sequencing the most valuable type-strain genomes for metagenomic binning, comparative biology and taxonomic classification.</title>
        <authorList>
            <person name="Goeker M."/>
        </authorList>
    </citation>
    <scope>NUCLEOTIDE SEQUENCE [LARGE SCALE GENOMIC DNA]</scope>
    <source>
        <strain evidence="3 4">DSM 10065</strain>
    </source>
</reference>
<dbReference type="InterPro" id="IPR005546">
    <property type="entry name" value="Autotransporte_beta"/>
</dbReference>
<organism evidence="3 4">
    <name type="scientific">Pusillimonas noertemannii</name>
    <dbReference type="NCBI Taxonomy" id="305977"/>
    <lineage>
        <taxon>Bacteria</taxon>
        <taxon>Pseudomonadati</taxon>
        <taxon>Pseudomonadota</taxon>
        <taxon>Betaproteobacteria</taxon>
        <taxon>Burkholderiales</taxon>
        <taxon>Alcaligenaceae</taxon>
        <taxon>Pusillimonas</taxon>
    </lineage>
</organism>
<dbReference type="SUPFAM" id="SSF103515">
    <property type="entry name" value="Autotransporter"/>
    <property type="match status" value="1"/>
</dbReference>
<dbReference type="Pfam" id="PF03797">
    <property type="entry name" value="Autotransporter"/>
    <property type="match status" value="1"/>
</dbReference>
<dbReference type="Proteomes" id="UP000246145">
    <property type="component" value="Unassembled WGS sequence"/>
</dbReference>
<sequence>MSPLKSLALALALALPASACLAYESHTVHRADGQAMFEIRFFDVGDGFFMPSYSAPRASTWNLDAMQKSKILQAMQYWADVIKPASGHLPAVVNVGTYNVENAAGLSPANSKAPWLTQLQTSLLGGDPGLGYFDSQAQFVMGTFDWETVPYVPAQVPPTGRVDVMSTAAHELAHGLGITSSVGSMDEEGKKPYFLNEFSSWNQHLRDDNGRPAKPGQTILCKFCTNPYSPDAFDLRQDKGYFAGAHVSEVLAGAMPGVPVKILWEAGDGIDTNYMSHSELKNSTMSHQSYGNYAVFMEAELAALQDLGYDIDRRNFYGRSIYNDGLTVINEHGYFQRNAQGTDYLPGTYNTALLGVGLHVYGSGNTIYQRADLLTEGPGGVGVRVDGQANTLVVEAGTRIHGNGLNGRGVVFAYGRDHVLVQRGQVQALGELGVAANFDFGSSTLGDDTEYRGSYIRSAQGKALPLLEELQGAQVKRYDLTGSLAGRQAAILMSRNALVEHINVMRGASIQGDIISHYAEKDEQGRLRLSELSFGQLADASGQATGRPDAGFALNYQGNILGSNIALSAQGGLTSLNGQHVLHSVRVQPGATLAGNSRYSVLEGAFVNDGIVAPGNSLGRIEIEGDYLQGPQGTLALEVDGRGGHDTLAVSGQAVLDGQLAVIPLQDWYPAGWSVGFDQLIETGATSGAFAAVNAQAQSPTLDFQVAAAGLTARRAEHTYSRWAPNDNARQAGLALDGIAAVAQPDIQPLYAALDFSAPDGSLVADALEPLSGAAYSALFAGTLQRERQIAGLGLRNAQAATEGQWRGYATAFGSSFSQDRRGSQLEYDATAYGAVFGAHTLVNDWTVGAYGAVSELKVKVRDPHQATGRSSAVHLGLQARYEPLAMAGPFAFGQGQLGVEDGKMSRQLHIGSYQASHRSNWTGYSGALAAGGGYRWALSPSLSMGPVASLAYTYLRRPGTSESGPEGTRLELRAASFSSLRSSLGVESSLNLPLKNEATLKAQVQVAWEHELLNRELSQRASFASYDAFAFSTRNTVTGADALAVTAALSYTPSERLSIGASMSSQFLRAGYRSFSGNLALHWKF</sequence>
<comment type="caution">
    <text evidence="3">The sequence shown here is derived from an EMBL/GenBank/DDBJ whole genome shotgun (WGS) entry which is preliminary data.</text>
</comment>
<dbReference type="RefSeq" id="WP_207775423.1">
    <property type="nucleotide sequence ID" value="NZ_JACCEX010000005.1"/>
</dbReference>
<dbReference type="Gene3D" id="2.40.128.130">
    <property type="entry name" value="Autotransporter beta-domain"/>
    <property type="match status" value="1"/>
</dbReference>
<evidence type="ECO:0000256" key="1">
    <source>
        <dbReference type="SAM" id="SignalP"/>
    </source>
</evidence>
<evidence type="ECO:0000313" key="4">
    <source>
        <dbReference type="Proteomes" id="UP000246145"/>
    </source>
</evidence>